<proteinExistence type="predicted"/>
<name>A0ABD6B6V2_9EURY</name>
<keyword evidence="3" id="KW-1185">Reference proteome</keyword>
<organism evidence="2 3">
    <name type="scientific">Halolamina salina</name>
    <dbReference type="NCBI Taxonomy" id="1220023"/>
    <lineage>
        <taxon>Archaea</taxon>
        <taxon>Methanobacteriati</taxon>
        <taxon>Methanobacteriota</taxon>
        <taxon>Stenosarchaea group</taxon>
        <taxon>Halobacteria</taxon>
        <taxon>Halobacteriales</taxon>
        <taxon>Haloferacaceae</taxon>
    </lineage>
</organism>
<dbReference type="Proteomes" id="UP001597111">
    <property type="component" value="Unassembled WGS sequence"/>
</dbReference>
<dbReference type="AlphaFoldDB" id="A0ABD6B6V2"/>
<dbReference type="RefSeq" id="WP_379730941.1">
    <property type="nucleotide sequence ID" value="NZ_JBHSWZ010000037.1"/>
</dbReference>
<evidence type="ECO:0000313" key="2">
    <source>
        <dbReference type="EMBL" id="MFD1526534.1"/>
    </source>
</evidence>
<feature type="transmembrane region" description="Helical" evidence="1">
    <location>
        <begin position="66"/>
        <end position="86"/>
    </location>
</feature>
<protein>
    <submittedName>
        <fullName evidence="2">Uncharacterized protein</fullName>
    </submittedName>
</protein>
<accession>A0ABD6B6V2</accession>
<evidence type="ECO:0000256" key="1">
    <source>
        <dbReference type="SAM" id="Phobius"/>
    </source>
</evidence>
<comment type="caution">
    <text evidence="2">The sequence shown here is derived from an EMBL/GenBank/DDBJ whole genome shotgun (WGS) entry which is preliminary data.</text>
</comment>
<keyword evidence="1" id="KW-0812">Transmembrane</keyword>
<dbReference type="EMBL" id="JBHUDH010000103">
    <property type="protein sequence ID" value="MFD1526534.1"/>
    <property type="molecule type" value="Genomic_DNA"/>
</dbReference>
<reference evidence="2 3" key="1">
    <citation type="journal article" date="2019" name="Int. J. Syst. Evol. Microbiol.">
        <title>The Global Catalogue of Microorganisms (GCM) 10K type strain sequencing project: providing services to taxonomists for standard genome sequencing and annotation.</title>
        <authorList>
            <consortium name="The Broad Institute Genomics Platform"/>
            <consortium name="The Broad Institute Genome Sequencing Center for Infectious Disease"/>
            <person name="Wu L."/>
            <person name="Ma J."/>
        </authorList>
    </citation>
    <scope>NUCLEOTIDE SEQUENCE [LARGE SCALE GENOMIC DNA]</scope>
    <source>
        <strain evidence="2 3">CGMCC 1.12285</strain>
    </source>
</reference>
<keyword evidence="1" id="KW-0472">Membrane</keyword>
<gene>
    <name evidence="2" type="ORF">ACFR9S_09515</name>
</gene>
<sequence>MAVGLLFGAFWAGLGILMWWWPAAIFVAFSSDDVTPGARAFAVGAIFVGIAFLTLETSRVGIGDSFPATAVVVGVLLLIKPVNVLGADEEGTVTPRRLGAALTVGGTVLLVTSVV</sequence>
<evidence type="ECO:0000313" key="3">
    <source>
        <dbReference type="Proteomes" id="UP001597111"/>
    </source>
</evidence>
<feature type="transmembrane region" description="Helical" evidence="1">
    <location>
        <begin position="6"/>
        <end position="29"/>
    </location>
</feature>
<keyword evidence="1" id="KW-1133">Transmembrane helix</keyword>
<feature type="transmembrane region" description="Helical" evidence="1">
    <location>
        <begin position="36"/>
        <end position="54"/>
    </location>
</feature>